<dbReference type="FunFam" id="3.30.930.10:FF:000013">
    <property type="entry name" value="Aspartate--tRNA ligase, cytoplasmic"/>
    <property type="match status" value="1"/>
</dbReference>
<evidence type="ECO:0000256" key="12">
    <source>
        <dbReference type="ARBA" id="ARBA00047904"/>
    </source>
</evidence>
<dbReference type="Gene3D" id="2.40.50.140">
    <property type="entry name" value="Nucleic acid-binding proteins"/>
    <property type="match status" value="1"/>
</dbReference>
<evidence type="ECO:0000256" key="5">
    <source>
        <dbReference type="ARBA" id="ARBA00022490"/>
    </source>
</evidence>
<dbReference type="PROSITE" id="PS50862">
    <property type="entry name" value="AA_TRNA_LIGASE_II"/>
    <property type="match status" value="1"/>
</dbReference>
<dbReference type="OMA" id="WVHEIRD"/>
<dbReference type="GO" id="GO:0006422">
    <property type="term" value="P:aspartyl-tRNA aminoacylation"/>
    <property type="evidence" value="ECO:0007669"/>
    <property type="project" value="InterPro"/>
</dbReference>
<dbReference type="GO" id="GO:0017101">
    <property type="term" value="C:aminoacyl-tRNA synthetase multienzyme complex"/>
    <property type="evidence" value="ECO:0007669"/>
    <property type="project" value="TreeGrafter"/>
</dbReference>
<dbReference type="CDD" id="cd00776">
    <property type="entry name" value="AsxRS_core"/>
    <property type="match status" value="1"/>
</dbReference>
<comment type="catalytic activity">
    <reaction evidence="12">
        <text>tRNA(Asp) + L-aspartate + ATP = L-aspartyl-tRNA(Asp) + AMP + diphosphate</text>
        <dbReference type="Rhea" id="RHEA:19649"/>
        <dbReference type="Rhea" id="RHEA-COMP:9660"/>
        <dbReference type="Rhea" id="RHEA-COMP:9678"/>
        <dbReference type="ChEBI" id="CHEBI:29991"/>
        <dbReference type="ChEBI" id="CHEBI:30616"/>
        <dbReference type="ChEBI" id="CHEBI:33019"/>
        <dbReference type="ChEBI" id="CHEBI:78442"/>
        <dbReference type="ChEBI" id="CHEBI:78516"/>
        <dbReference type="ChEBI" id="CHEBI:456215"/>
        <dbReference type="EC" id="6.1.1.12"/>
    </reaction>
</comment>
<dbReference type="HAMAP" id="MF_02075">
    <property type="entry name" value="Asp_tRNA_synth_type2"/>
    <property type="match status" value="1"/>
</dbReference>
<comment type="subcellular location">
    <subcellularLocation>
        <location evidence="1">Cytoplasm</location>
    </subcellularLocation>
</comment>
<evidence type="ECO:0000256" key="13">
    <source>
        <dbReference type="SAM" id="MobiDB-lite"/>
    </source>
</evidence>
<dbReference type="InterPro" id="IPR012340">
    <property type="entry name" value="NA-bd_OB-fold"/>
</dbReference>
<evidence type="ECO:0000256" key="1">
    <source>
        <dbReference type="ARBA" id="ARBA00004496"/>
    </source>
</evidence>
<keyword evidence="8" id="KW-0067">ATP-binding</keyword>
<dbReference type="EC" id="6.1.1.12" evidence="3"/>
<sequence>MGVQDGENAAGAADVEGKHSKSALKKAAKELEKAAKKQAYKAEKGGPEPSEGAAGGRVDEPDISEFRYGELPLNQSQIKETRTVTRVEAVNKSLANKTVLIRARLHTSRAKGKQCFVVLRQGRSTIQMLVAVGPGISKQMLKFVTNVPKESIVDVVGVVQPVPKPIESCTQSEVELSCHEFWVVSLSAPKLPLQIDDATRRVTDDADEDNLNIRVNQDTRLDNRVLDLRTPTNQAIYRIEMGVCKLFRAALEKKSFVEIHTPKIIPAASEGGANVFTVSYFKGSAFLAQSPQLYKQMAIAADFEKVYTIGSVFRAEDSNTHRHLTEFIGLDLEMAFDTHYHEVMDTIGATFTEIFRGLRDHYADEIKTVGKQYPADEFTFLDPPLRLEFPQAVQMLREAGVDQGDEEDMSTPTEKLLGRLVKAKYDTDFYILDKFPLAVRPFYTMPDPNNPKASNSYDMFMRGEEILSGAQRIHDPTLLCERATHHGIDLEKIKGYVDSFRYGCPPHGGGGIGLERVTMLYLGLDNIRKTSMFPRDPKRITP</sequence>
<dbReference type="EMBL" id="LNIX01000004">
    <property type="protein sequence ID" value="OXA55438.1"/>
    <property type="molecule type" value="Genomic_DNA"/>
</dbReference>
<reference evidence="15 16" key="1">
    <citation type="submission" date="2015-12" db="EMBL/GenBank/DDBJ databases">
        <title>The genome of Folsomia candida.</title>
        <authorList>
            <person name="Faddeeva A."/>
            <person name="Derks M.F."/>
            <person name="Anvar Y."/>
            <person name="Smit S."/>
            <person name="Van Straalen N."/>
            <person name="Roelofs D."/>
        </authorList>
    </citation>
    <scope>NUCLEOTIDE SEQUENCE [LARGE SCALE GENOMIC DNA]</scope>
    <source>
        <strain evidence="15 16">VU population</strain>
        <tissue evidence="15">Whole body</tissue>
    </source>
</reference>
<evidence type="ECO:0000256" key="2">
    <source>
        <dbReference type="ARBA" id="ARBA00005312"/>
    </source>
</evidence>
<dbReference type="Proteomes" id="UP000198287">
    <property type="component" value="Unassembled WGS sequence"/>
</dbReference>
<dbReference type="Pfam" id="PF01336">
    <property type="entry name" value="tRNA_anti-codon"/>
    <property type="match status" value="1"/>
</dbReference>
<dbReference type="GO" id="GO:0005829">
    <property type="term" value="C:cytosol"/>
    <property type="evidence" value="ECO:0007669"/>
    <property type="project" value="TreeGrafter"/>
</dbReference>
<evidence type="ECO:0000259" key="14">
    <source>
        <dbReference type="PROSITE" id="PS50862"/>
    </source>
</evidence>
<comment type="caution">
    <text evidence="15">The sequence shown here is derived from an EMBL/GenBank/DDBJ whole genome shotgun (WGS) entry which is preliminary data.</text>
</comment>
<gene>
    <name evidence="15" type="ORF">Fcan01_09971</name>
</gene>
<dbReference type="GO" id="GO:0005524">
    <property type="term" value="F:ATP binding"/>
    <property type="evidence" value="ECO:0007669"/>
    <property type="project" value="UniProtKB-KW"/>
</dbReference>
<protein>
    <recommendedName>
        <fullName evidence="4">Aspartate--tRNA ligase, cytoplasmic</fullName>
        <ecNumber evidence="3">6.1.1.12</ecNumber>
    </recommendedName>
    <alternativeName>
        <fullName evidence="11">Aspartyl-tRNA synthetase</fullName>
    </alternativeName>
</protein>
<keyword evidence="9" id="KW-0648">Protein biosynthesis</keyword>
<dbReference type="CDD" id="cd04320">
    <property type="entry name" value="AspRS_cyto_N"/>
    <property type="match status" value="1"/>
</dbReference>
<keyword evidence="16" id="KW-1185">Reference proteome</keyword>
<evidence type="ECO:0000256" key="4">
    <source>
        <dbReference type="ARBA" id="ARBA00018853"/>
    </source>
</evidence>
<evidence type="ECO:0000313" key="16">
    <source>
        <dbReference type="Proteomes" id="UP000198287"/>
    </source>
</evidence>
<dbReference type="PRINTS" id="PR01042">
    <property type="entry name" value="TRNASYNTHASP"/>
</dbReference>
<comment type="similarity">
    <text evidence="2">Belongs to the class-II aminoacyl-tRNA synthetase family. Type 2 subfamily.</text>
</comment>
<evidence type="ECO:0000256" key="6">
    <source>
        <dbReference type="ARBA" id="ARBA00022598"/>
    </source>
</evidence>
<dbReference type="AlphaFoldDB" id="A0A226EDY2"/>
<dbReference type="InterPro" id="IPR002312">
    <property type="entry name" value="Asp/Asn-tRNA-synth_IIb"/>
</dbReference>
<dbReference type="Gene3D" id="3.30.930.10">
    <property type="entry name" value="Bira Bifunctional Protein, Domain 2"/>
    <property type="match status" value="1"/>
</dbReference>
<proteinExistence type="inferred from homology"/>
<dbReference type="InterPro" id="IPR004364">
    <property type="entry name" value="Aa-tRNA-synt_II"/>
</dbReference>
<dbReference type="Pfam" id="PF00152">
    <property type="entry name" value="tRNA-synt_2"/>
    <property type="match status" value="1"/>
</dbReference>
<feature type="compositionally biased region" description="Basic and acidic residues" evidence="13">
    <location>
        <begin position="27"/>
        <end position="46"/>
    </location>
</feature>
<dbReference type="SUPFAM" id="SSF50249">
    <property type="entry name" value="Nucleic acid-binding proteins"/>
    <property type="match status" value="1"/>
</dbReference>
<evidence type="ECO:0000256" key="7">
    <source>
        <dbReference type="ARBA" id="ARBA00022741"/>
    </source>
</evidence>
<dbReference type="STRING" id="158441.A0A226EDY2"/>
<name>A0A226EDY2_FOLCA</name>
<feature type="region of interest" description="Disordered" evidence="13">
    <location>
        <begin position="1"/>
        <end position="61"/>
    </location>
</feature>
<keyword evidence="5" id="KW-0963">Cytoplasm</keyword>
<dbReference type="PANTHER" id="PTHR43450:SF1">
    <property type="entry name" value="ASPARTATE--TRNA LIGASE, CYTOPLASMIC"/>
    <property type="match status" value="1"/>
</dbReference>
<dbReference type="NCBIfam" id="NF003483">
    <property type="entry name" value="PRK05159.1"/>
    <property type="match status" value="1"/>
</dbReference>
<accession>A0A226EDY2</accession>
<dbReference type="InterPro" id="IPR006195">
    <property type="entry name" value="aa-tRNA-synth_II"/>
</dbReference>
<evidence type="ECO:0000256" key="9">
    <source>
        <dbReference type="ARBA" id="ARBA00022917"/>
    </source>
</evidence>
<feature type="domain" description="Aminoacyl-transfer RNA synthetases class-II family profile" evidence="14">
    <location>
        <begin position="237"/>
        <end position="542"/>
    </location>
</feature>
<dbReference type="PANTHER" id="PTHR43450">
    <property type="entry name" value="ASPARTYL-TRNA SYNTHETASE"/>
    <property type="match status" value="1"/>
</dbReference>
<keyword evidence="10" id="KW-0030">Aminoacyl-tRNA synthetase</keyword>
<evidence type="ECO:0000256" key="8">
    <source>
        <dbReference type="ARBA" id="ARBA00022840"/>
    </source>
</evidence>
<dbReference type="InterPro" id="IPR004523">
    <property type="entry name" value="Asp-tRNA_synthase_2"/>
</dbReference>
<dbReference type="InterPro" id="IPR004365">
    <property type="entry name" value="NA-bd_OB_tRNA"/>
</dbReference>
<evidence type="ECO:0000256" key="3">
    <source>
        <dbReference type="ARBA" id="ARBA00012841"/>
    </source>
</evidence>
<dbReference type="SUPFAM" id="SSF55681">
    <property type="entry name" value="Class II aaRS and biotin synthetases"/>
    <property type="match status" value="1"/>
</dbReference>
<keyword evidence="6 15" id="KW-0436">Ligase</keyword>
<evidence type="ECO:0000256" key="10">
    <source>
        <dbReference type="ARBA" id="ARBA00023146"/>
    </source>
</evidence>
<evidence type="ECO:0000256" key="11">
    <source>
        <dbReference type="ARBA" id="ARBA00033155"/>
    </source>
</evidence>
<dbReference type="GO" id="GO:0004815">
    <property type="term" value="F:aspartate-tRNA ligase activity"/>
    <property type="evidence" value="ECO:0007669"/>
    <property type="project" value="UniProtKB-EC"/>
</dbReference>
<dbReference type="OrthoDB" id="372395at2759"/>
<organism evidence="15 16">
    <name type="scientific">Folsomia candida</name>
    <name type="common">Springtail</name>
    <dbReference type="NCBI Taxonomy" id="158441"/>
    <lineage>
        <taxon>Eukaryota</taxon>
        <taxon>Metazoa</taxon>
        <taxon>Ecdysozoa</taxon>
        <taxon>Arthropoda</taxon>
        <taxon>Hexapoda</taxon>
        <taxon>Collembola</taxon>
        <taxon>Entomobryomorpha</taxon>
        <taxon>Isotomoidea</taxon>
        <taxon>Isotomidae</taxon>
        <taxon>Proisotominae</taxon>
        <taxon>Folsomia</taxon>
    </lineage>
</organism>
<dbReference type="GO" id="GO:0003723">
    <property type="term" value="F:RNA binding"/>
    <property type="evidence" value="ECO:0007669"/>
    <property type="project" value="TreeGrafter"/>
</dbReference>
<dbReference type="NCBIfam" id="TIGR00458">
    <property type="entry name" value="aspS_nondisc"/>
    <property type="match status" value="1"/>
</dbReference>
<keyword evidence="7" id="KW-0547">Nucleotide-binding</keyword>
<dbReference type="InterPro" id="IPR045864">
    <property type="entry name" value="aa-tRNA-synth_II/BPL/LPL"/>
</dbReference>
<evidence type="ECO:0000313" key="15">
    <source>
        <dbReference type="EMBL" id="OXA55438.1"/>
    </source>
</evidence>